<organism evidence="1">
    <name type="scientific">marine sediment metagenome</name>
    <dbReference type="NCBI Taxonomy" id="412755"/>
    <lineage>
        <taxon>unclassified sequences</taxon>
        <taxon>metagenomes</taxon>
        <taxon>ecological metagenomes</taxon>
    </lineage>
</organism>
<sequence length="54" mass="5860">MWVPFGFELGNLPGHPGIKTTDIYTHSSNANILSIKSPIEKLGLLNVPVMKIIG</sequence>
<protein>
    <submittedName>
        <fullName evidence="1">Uncharacterized protein</fullName>
    </submittedName>
</protein>
<proteinExistence type="predicted"/>
<comment type="caution">
    <text evidence="1">The sequence shown here is derived from an EMBL/GenBank/DDBJ whole genome shotgun (WGS) entry which is preliminary data.</text>
</comment>
<dbReference type="AlphaFoldDB" id="A0A0F9JBH9"/>
<dbReference type="EMBL" id="LAZR01018435">
    <property type="protein sequence ID" value="KKL96427.1"/>
    <property type="molecule type" value="Genomic_DNA"/>
</dbReference>
<evidence type="ECO:0000313" key="1">
    <source>
        <dbReference type="EMBL" id="KKL96427.1"/>
    </source>
</evidence>
<gene>
    <name evidence="1" type="ORF">LCGC14_1844580</name>
</gene>
<name>A0A0F9JBH9_9ZZZZ</name>
<reference evidence="1" key="1">
    <citation type="journal article" date="2015" name="Nature">
        <title>Complex archaea that bridge the gap between prokaryotes and eukaryotes.</title>
        <authorList>
            <person name="Spang A."/>
            <person name="Saw J.H."/>
            <person name="Jorgensen S.L."/>
            <person name="Zaremba-Niedzwiedzka K."/>
            <person name="Martijn J."/>
            <person name="Lind A.E."/>
            <person name="van Eijk R."/>
            <person name="Schleper C."/>
            <person name="Guy L."/>
            <person name="Ettema T.J."/>
        </authorList>
    </citation>
    <scope>NUCLEOTIDE SEQUENCE</scope>
</reference>
<accession>A0A0F9JBH9</accession>